<dbReference type="InterPro" id="IPR039537">
    <property type="entry name" value="Retrotran_Ty1/copia-like"/>
</dbReference>
<dbReference type="GO" id="GO:0004519">
    <property type="term" value="F:endonuclease activity"/>
    <property type="evidence" value="ECO:0007669"/>
    <property type="project" value="UniProtKB-KW"/>
</dbReference>
<keyword evidence="6" id="KW-0229">DNA integration</keyword>
<evidence type="ECO:0000256" key="5">
    <source>
        <dbReference type="ARBA" id="ARBA00022842"/>
    </source>
</evidence>
<comment type="caution">
    <text evidence="11">The sequence shown here is derived from an EMBL/GenBank/DDBJ whole genome shotgun (WGS) entry which is preliminary data.</text>
</comment>
<dbReference type="GO" id="GO:0003887">
    <property type="term" value="F:DNA-directed DNA polymerase activity"/>
    <property type="evidence" value="ECO:0007669"/>
    <property type="project" value="UniProtKB-KW"/>
</dbReference>
<evidence type="ECO:0000256" key="1">
    <source>
        <dbReference type="ARBA" id="ARBA00022722"/>
    </source>
</evidence>
<evidence type="ECO:0000313" key="12">
    <source>
        <dbReference type="Proteomes" id="UP000499080"/>
    </source>
</evidence>
<dbReference type="InterPro" id="IPR001584">
    <property type="entry name" value="Integrase_cat-core"/>
</dbReference>
<dbReference type="GO" id="GO:0003676">
    <property type="term" value="F:nucleic acid binding"/>
    <property type="evidence" value="ECO:0007669"/>
    <property type="project" value="InterPro"/>
</dbReference>
<reference evidence="11 12" key="1">
    <citation type="journal article" date="2019" name="Sci. Rep.">
        <title>Orb-weaving spider Araneus ventricosus genome elucidates the spidroin gene catalogue.</title>
        <authorList>
            <person name="Kono N."/>
            <person name="Nakamura H."/>
            <person name="Ohtoshi R."/>
            <person name="Moran D.A.P."/>
            <person name="Shinohara A."/>
            <person name="Yoshida Y."/>
            <person name="Fujiwara M."/>
            <person name="Mori M."/>
            <person name="Tomita M."/>
            <person name="Arakawa K."/>
        </authorList>
    </citation>
    <scope>NUCLEOTIDE SEQUENCE [LARGE SCALE GENOMIC DNA]</scope>
</reference>
<evidence type="ECO:0000256" key="3">
    <source>
        <dbReference type="ARBA" id="ARBA00022759"/>
    </source>
</evidence>
<evidence type="ECO:0000256" key="8">
    <source>
        <dbReference type="ARBA" id="ARBA00022932"/>
    </source>
</evidence>
<proteinExistence type="predicted"/>
<sequence>MNGTIERYNTAIIEGVRALLHESKLPTNLWAEYVNTQTYLRNRFPHKALKGKAPLNVWSVKKFSKRHFKRIAYVFIQKRYRNKLEPNAQKGIMIGYALGYRIFFPQSRKVTDTKQIEFSSNETPIPKLSDKTECDGKRVCVTRQKGKTKGRIDVYYYPAANVRLRIGTQADDFSTHNEDISDREAHSVEIKIPNNFEESQNVLKRENWCSAMKEELEVF</sequence>
<dbReference type="Proteomes" id="UP000499080">
    <property type="component" value="Unassembled WGS sequence"/>
</dbReference>
<organism evidence="11 12">
    <name type="scientific">Araneus ventricosus</name>
    <name type="common">Orbweaver spider</name>
    <name type="synonym">Epeira ventricosa</name>
    <dbReference type="NCBI Taxonomy" id="182803"/>
    <lineage>
        <taxon>Eukaryota</taxon>
        <taxon>Metazoa</taxon>
        <taxon>Ecdysozoa</taxon>
        <taxon>Arthropoda</taxon>
        <taxon>Chelicerata</taxon>
        <taxon>Arachnida</taxon>
        <taxon>Araneae</taxon>
        <taxon>Araneomorphae</taxon>
        <taxon>Entelegynae</taxon>
        <taxon>Araneoidea</taxon>
        <taxon>Araneidae</taxon>
        <taxon>Araneus</taxon>
    </lineage>
</organism>
<evidence type="ECO:0000313" key="11">
    <source>
        <dbReference type="EMBL" id="GBN38910.1"/>
    </source>
</evidence>
<dbReference type="PROSITE" id="PS50994">
    <property type="entry name" value="INTEGRASE"/>
    <property type="match status" value="1"/>
</dbReference>
<keyword evidence="9" id="KW-0233">DNA recombination</keyword>
<keyword evidence="8" id="KW-0808">Transferase</keyword>
<evidence type="ECO:0000256" key="6">
    <source>
        <dbReference type="ARBA" id="ARBA00022908"/>
    </source>
</evidence>
<dbReference type="Gene3D" id="3.30.420.10">
    <property type="entry name" value="Ribonuclease H-like superfamily/Ribonuclease H"/>
    <property type="match status" value="1"/>
</dbReference>
<keyword evidence="7" id="KW-0695">RNA-directed DNA polymerase</keyword>
<protein>
    <recommendedName>
        <fullName evidence="10">Integrase catalytic domain-containing protein</fullName>
    </recommendedName>
</protein>
<name>A0A4Y2NK26_ARAVE</name>
<keyword evidence="3" id="KW-0255">Endonuclease</keyword>
<dbReference type="EMBL" id="BGPR01009259">
    <property type="protein sequence ID" value="GBN38910.1"/>
    <property type="molecule type" value="Genomic_DNA"/>
</dbReference>
<dbReference type="PANTHER" id="PTHR42648:SF11">
    <property type="entry name" value="TRANSPOSON TY4-P GAG-POL POLYPROTEIN"/>
    <property type="match status" value="1"/>
</dbReference>
<dbReference type="GO" id="GO:0046872">
    <property type="term" value="F:metal ion binding"/>
    <property type="evidence" value="ECO:0007669"/>
    <property type="project" value="UniProtKB-KW"/>
</dbReference>
<dbReference type="InterPro" id="IPR036397">
    <property type="entry name" value="RNaseH_sf"/>
</dbReference>
<evidence type="ECO:0000256" key="9">
    <source>
        <dbReference type="ARBA" id="ARBA00023172"/>
    </source>
</evidence>
<gene>
    <name evidence="11" type="ORF">AVEN_97894_1</name>
</gene>
<evidence type="ECO:0000256" key="2">
    <source>
        <dbReference type="ARBA" id="ARBA00022723"/>
    </source>
</evidence>
<evidence type="ECO:0000256" key="4">
    <source>
        <dbReference type="ARBA" id="ARBA00022801"/>
    </source>
</evidence>
<dbReference type="PANTHER" id="PTHR42648">
    <property type="entry name" value="TRANSPOSASE, PUTATIVE-RELATED"/>
    <property type="match status" value="1"/>
</dbReference>
<keyword evidence="4" id="KW-0378">Hydrolase</keyword>
<keyword evidence="8" id="KW-0548">Nucleotidyltransferase</keyword>
<dbReference type="Pfam" id="PF25597">
    <property type="entry name" value="SH3_retrovirus"/>
    <property type="match status" value="1"/>
</dbReference>
<dbReference type="GO" id="GO:0006310">
    <property type="term" value="P:DNA recombination"/>
    <property type="evidence" value="ECO:0007669"/>
    <property type="project" value="UniProtKB-KW"/>
</dbReference>
<accession>A0A4Y2NK26</accession>
<keyword evidence="2" id="KW-0479">Metal-binding</keyword>
<dbReference type="GO" id="GO:0003964">
    <property type="term" value="F:RNA-directed DNA polymerase activity"/>
    <property type="evidence" value="ECO:0007669"/>
    <property type="project" value="UniProtKB-KW"/>
</dbReference>
<evidence type="ECO:0000259" key="10">
    <source>
        <dbReference type="PROSITE" id="PS50994"/>
    </source>
</evidence>
<dbReference type="OrthoDB" id="7616520at2759"/>
<keyword evidence="5" id="KW-0460">Magnesium</keyword>
<evidence type="ECO:0000256" key="7">
    <source>
        <dbReference type="ARBA" id="ARBA00022918"/>
    </source>
</evidence>
<keyword evidence="1" id="KW-0540">Nuclease</keyword>
<dbReference type="GO" id="GO:0016787">
    <property type="term" value="F:hydrolase activity"/>
    <property type="evidence" value="ECO:0007669"/>
    <property type="project" value="UniProtKB-KW"/>
</dbReference>
<dbReference type="GO" id="GO:0015074">
    <property type="term" value="P:DNA integration"/>
    <property type="evidence" value="ECO:0007669"/>
    <property type="project" value="UniProtKB-KW"/>
</dbReference>
<feature type="domain" description="Integrase catalytic" evidence="10">
    <location>
        <begin position="1"/>
        <end position="62"/>
    </location>
</feature>
<dbReference type="InterPro" id="IPR012337">
    <property type="entry name" value="RNaseH-like_sf"/>
</dbReference>
<dbReference type="SUPFAM" id="SSF53098">
    <property type="entry name" value="Ribonuclease H-like"/>
    <property type="match status" value="1"/>
</dbReference>
<dbReference type="Gene3D" id="3.30.890.10">
    <property type="entry name" value="Methyl-cpg-binding Protein 2, Chain A"/>
    <property type="match status" value="1"/>
</dbReference>
<keyword evidence="12" id="KW-1185">Reference proteome</keyword>
<keyword evidence="8" id="KW-0239">DNA-directed DNA polymerase</keyword>
<dbReference type="AlphaFoldDB" id="A0A4Y2NK26"/>
<dbReference type="InterPro" id="IPR057670">
    <property type="entry name" value="SH3_retrovirus"/>
</dbReference>